<dbReference type="GO" id="GO:0003723">
    <property type="term" value="F:RNA binding"/>
    <property type="evidence" value="ECO:0007669"/>
    <property type="project" value="InterPro"/>
</dbReference>
<evidence type="ECO:0000313" key="2">
    <source>
        <dbReference type="EMBL" id="MCJ8501056.1"/>
    </source>
</evidence>
<accession>A0AA41R591</accession>
<feature type="domain" description="Pseudouridine synthase RsuA/RluA-like" evidence="1">
    <location>
        <begin position="91"/>
        <end position="229"/>
    </location>
</feature>
<dbReference type="InterPro" id="IPR006145">
    <property type="entry name" value="PsdUridine_synth_RsuA/RluA"/>
</dbReference>
<dbReference type="InterPro" id="IPR020103">
    <property type="entry name" value="PsdUridine_synth_cat_dom_sf"/>
</dbReference>
<evidence type="ECO:0000259" key="1">
    <source>
        <dbReference type="Pfam" id="PF00849"/>
    </source>
</evidence>
<evidence type="ECO:0000313" key="3">
    <source>
        <dbReference type="Proteomes" id="UP001165427"/>
    </source>
</evidence>
<dbReference type="PANTHER" id="PTHR21600">
    <property type="entry name" value="MITOCHONDRIAL RNA PSEUDOURIDINE SYNTHASE"/>
    <property type="match status" value="1"/>
</dbReference>
<dbReference type="RefSeq" id="WP_246907173.1">
    <property type="nucleotide sequence ID" value="NZ_JALJRB010000010.1"/>
</dbReference>
<reference evidence="2" key="1">
    <citation type="submission" date="2022-04" db="EMBL/GenBank/DDBJ databases">
        <title>Desulfatitalea alkaliphila sp. nov., a novel anaerobic sulfate-reducing bacterium isolated from terrestrial mud volcano, Taman Peninsula, Russia.</title>
        <authorList>
            <person name="Khomyakova M.A."/>
            <person name="Merkel A.Y."/>
            <person name="Slobodkin A.I."/>
        </authorList>
    </citation>
    <scope>NUCLEOTIDE SEQUENCE</scope>
    <source>
        <strain evidence="2">M08but</strain>
    </source>
</reference>
<dbReference type="SUPFAM" id="SSF55120">
    <property type="entry name" value="Pseudouridine synthase"/>
    <property type="match status" value="1"/>
</dbReference>
<dbReference type="Proteomes" id="UP001165427">
    <property type="component" value="Unassembled WGS sequence"/>
</dbReference>
<dbReference type="AlphaFoldDB" id="A0AA41R591"/>
<keyword evidence="3" id="KW-1185">Reference proteome</keyword>
<dbReference type="GO" id="GO:0001522">
    <property type="term" value="P:pseudouridine synthesis"/>
    <property type="evidence" value="ECO:0007669"/>
    <property type="project" value="InterPro"/>
</dbReference>
<protein>
    <submittedName>
        <fullName evidence="2">Pseudouridine synthase</fullName>
    </submittedName>
</protein>
<dbReference type="GO" id="GO:0140098">
    <property type="term" value="F:catalytic activity, acting on RNA"/>
    <property type="evidence" value="ECO:0007669"/>
    <property type="project" value="UniProtKB-ARBA"/>
</dbReference>
<dbReference type="GO" id="GO:0006396">
    <property type="term" value="P:RNA processing"/>
    <property type="evidence" value="ECO:0007669"/>
    <property type="project" value="UniProtKB-ARBA"/>
</dbReference>
<comment type="caution">
    <text evidence="2">The sequence shown here is derived from an EMBL/GenBank/DDBJ whole genome shotgun (WGS) entry which is preliminary data.</text>
</comment>
<name>A0AA41R591_9BACT</name>
<dbReference type="Gene3D" id="3.30.2350.10">
    <property type="entry name" value="Pseudouridine synthase"/>
    <property type="match status" value="1"/>
</dbReference>
<proteinExistence type="predicted"/>
<dbReference type="EMBL" id="JALJRB010000010">
    <property type="protein sequence ID" value="MCJ8501056.1"/>
    <property type="molecule type" value="Genomic_DNA"/>
</dbReference>
<dbReference type="CDD" id="cd02869">
    <property type="entry name" value="PseudoU_synth_RluA_like"/>
    <property type="match status" value="1"/>
</dbReference>
<organism evidence="2 3">
    <name type="scientific">Desulfatitalea alkaliphila</name>
    <dbReference type="NCBI Taxonomy" id="2929485"/>
    <lineage>
        <taxon>Bacteria</taxon>
        <taxon>Pseudomonadati</taxon>
        <taxon>Thermodesulfobacteriota</taxon>
        <taxon>Desulfobacteria</taxon>
        <taxon>Desulfobacterales</taxon>
        <taxon>Desulfosarcinaceae</taxon>
        <taxon>Desulfatitalea</taxon>
    </lineage>
</organism>
<dbReference type="GO" id="GO:0009982">
    <property type="term" value="F:pseudouridine synthase activity"/>
    <property type="evidence" value="ECO:0007669"/>
    <property type="project" value="InterPro"/>
</dbReference>
<sequence length="272" mass="29860">MPPQMHRISVTHPVPDSACAAVAAGAGISKGAAKRAMNQGAVWLQRGRRKMQRLRRATSALRPGDLLLFYHDPAILALSPPAARCEKDCRDYSIWFKPAGLLTQGTRFGDHCALLRQVERHFNGRRPALPVHRLDREAAGLVLVAHHSKAAARLSDLLRFRAIVKTYRIQVLGRLGDRGATGSIDLALDGKAAGTDYTVLEYDPHTDRTTARIILQTGRLHQIRRHLAAIGHPVMGDSRYGQGNRHPDGLQLVADRLAFDCPFGHGPIDIAI</sequence>
<dbReference type="Pfam" id="PF00849">
    <property type="entry name" value="PseudoU_synth_2"/>
    <property type="match status" value="1"/>
</dbReference>
<gene>
    <name evidence="2" type="ORF">MRX98_10775</name>
</gene>
<dbReference type="InterPro" id="IPR050188">
    <property type="entry name" value="RluA_PseudoU_synthase"/>
</dbReference>